<name>A0A225NG37_9RHOB</name>
<keyword evidence="3" id="KW-1185">Reference proteome</keyword>
<reference evidence="2 3" key="1">
    <citation type="submission" date="2013-04" db="EMBL/GenBank/DDBJ databases">
        <title>Oceanicola sp. 22II1-22F33 Genome Sequencing.</title>
        <authorList>
            <person name="Lai Q."/>
            <person name="Li G."/>
            <person name="Shao Z."/>
        </authorList>
    </citation>
    <scope>NUCLEOTIDE SEQUENCE [LARGE SCALE GENOMIC DNA]</scope>
    <source>
        <strain evidence="2 3">22II1-22F33</strain>
    </source>
</reference>
<dbReference type="Proteomes" id="UP000215377">
    <property type="component" value="Unassembled WGS sequence"/>
</dbReference>
<dbReference type="PROSITE" id="PS00383">
    <property type="entry name" value="TYR_PHOSPHATASE_1"/>
    <property type="match status" value="1"/>
</dbReference>
<dbReference type="EMBL" id="AQQR01000006">
    <property type="protein sequence ID" value="OWU72457.1"/>
    <property type="molecule type" value="Genomic_DNA"/>
</dbReference>
<proteinExistence type="predicted"/>
<dbReference type="InterPro" id="IPR000387">
    <property type="entry name" value="Tyr_Pase_dom"/>
</dbReference>
<dbReference type="AlphaFoldDB" id="A0A225NG37"/>
<dbReference type="RefSeq" id="WP_088650765.1">
    <property type="nucleotide sequence ID" value="NZ_AQQR01000006.1"/>
</dbReference>
<evidence type="ECO:0000313" key="3">
    <source>
        <dbReference type="Proteomes" id="UP000215377"/>
    </source>
</evidence>
<gene>
    <name evidence="2" type="ORF">ATO3_15315</name>
</gene>
<accession>A0A225NG37</accession>
<dbReference type="SUPFAM" id="SSF52799">
    <property type="entry name" value="(Phosphotyrosine protein) phosphatases II"/>
    <property type="match status" value="1"/>
</dbReference>
<dbReference type="PROSITE" id="PS50056">
    <property type="entry name" value="TYR_PHOSPHATASE_2"/>
    <property type="match status" value="1"/>
</dbReference>
<sequence length="226" mass="26270">MRLGRQLKDWEKRLRAYFNTDLSTPAHRRRAMIYTLWFDHEIIRRVWTNFYKVAPGVYRSNQPSRGRLEKMKAMGIRTVLNLRGVTKTAHYLLEKEACEDLGLELVDAQLLARGAAVREDILHVIHLMKTLEKPFVMHCKSGADRSGFASAIYLIEVEGKPVSEARKMLAPRFMHFRNGKVGILDYTLDVYEARNARDPIGFEDWIATEYDNEAMIRAFRAKEPPE</sequence>
<dbReference type="InterPro" id="IPR016130">
    <property type="entry name" value="Tyr_Pase_AS"/>
</dbReference>
<feature type="domain" description="Tyrosine specific protein phosphatases" evidence="1">
    <location>
        <begin position="119"/>
        <end position="169"/>
    </location>
</feature>
<organism evidence="2 3">
    <name type="scientific">Marinibacterium profundimaris</name>
    <dbReference type="NCBI Taxonomy" id="1679460"/>
    <lineage>
        <taxon>Bacteria</taxon>
        <taxon>Pseudomonadati</taxon>
        <taxon>Pseudomonadota</taxon>
        <taxon>Alphaproteobacteria</taxon>
        <taxon>Rhodobacterales</taxon>
        <taxon>Paracoccaceae</taxon>
        <taxon>Marinibacterium</taxon>
    </lineage>
</organism>
<dbReference type="InterPro" id="IPR029021">
    <property type="entry name" value="Prot-tyrosine_phosphatase-like"/>
</dbReference>
<comment type="caution">
    <text evidence="2">The sequence shown here is derived from an EMBL/GenBank/DDBJ whole genome shotgun (WGS) entry which is preliminary data.</text>
</comment>
<dbReference type="Gene3D" id="3.90.190.10">
    <property type="entry name" value="Protein tyrosine phosphatase superfamily"/>
    <property type="match status" value="1"/>
</dbReference>
<dbReference type="Pfam" id="PF22785">
    <property type="entry name" value="Tc-R-P"/>
    <property type="match status" value="1"/>
</dbReference>
<evidence type="ECO:0000313" key="2">
    <source>
        <dbReference type="EMBL" id="OWU72457.1"/>
    </source>
</evidence>
<protein>
    <submittedName>
        <fullName evidence="2">Protein tyrosine phosphatase</fullName>
    </submittedName>
</protein>
<dbReference type="OrthoDB" id="9814896at2"/>
<evidence type="ECO:0000259" key="1">
    <source>
        <dbReference type="PROSITE" id="PS50056"/>
    </source>
</evidence>